<sequence>QKRTSYDYEPTIGGAPKKAKKSSFIPLPDELARTGALVNVRNTDDEECFKWSVLAALHPHVNDPKDVHSYLDYENELNFAGLTFPMNRSNIPQFEKQNQIRVNLFGYDNNNRKRKTIFPVMVSKETQERLVELLCITNDNTAHYSWIKQFSALMGDTDQHYCRYCLGGFEGEELLKNHMRLCQLLEPQKVDFPSGLDAILSDKYPEIILQAPYVIYADFECIQPRVQGSSDDEADRKLIKLTDHQPSGYAYKVVGPVDEATQSVVVYRGQNVVENFMDAIHEENERIKKLRKKTWKTNKATVLDICYICKDELPSPKDIYVSPNEEYLGNLCWKCSPKYNEEVIVVFHNLTNYDGHFIMADRKTAENCKFCISSSINTYSSFTIGSIKFIDSLSFVKDSLANLVS</sequence>
<evidence type="ECO:0000313" key="3">
    <source>
        <dbReference type="Proteomes" id="UP001497497"/>
    </source>
</evidence>
<gene>
    <name evidence="2" type="ORF">GSLYS_00009676001</name>
</gene>
<feature type="region of interest" description="Disordered" evidence="1">
    <location>
        <begin position="1"/>
        <end position="21"/>
    </location>
</feature>
<accession>A0AAV2HUE6</accession>
<evidence type="ECO:0008006" key="4">
    <source>
        <dbReference type="Google" id="ProtNLM"/>
    </source>
</evidence>
<protein>
    <recommendedName>
        <fullName evidence="4">DNA-directed DNA polymerase</fullName>
    </recommendedName>
</protein>
<keyword evidence="3" id="KW-1185">Reference proteome</keyword>
<organism evidence="2 3">
    <name type="scientific">Lymnaea stagnalis</name>
    <name type="common">Great pond snail</name>
    <name type="synonym">Helix stagnalis</name>
    <dbReference type="NCBI Taxonomy" id="6523"/>
    <lineage>
        <taxon>Eukaryota</taxon>
        <taxon>Metazoa</taxon>
        <taxon>Spiralia</taxon>
        <taxon>Lophotrochozoa</taxon>
        <taxon>Mollusca</taxon>
        <taxon>Gastropoda</taxon>
        <taxon>Heterobranchia</taxon>
        <taxon>Euthyneura</taxon>
        <taxon>Panpulmonata</taxon>
        <taxon>Hygrophila</taxon>
        <taxon>Lymnaeoidea</taxon>
        <taxon>Lymnaeidae</taxon>
        <taxon>Lymnaea</taxon>
    </lineage>
</organism>
<feature type="non-terminal residue" evidence="2">
    <location>
        <position position="1"/>
    </location>
</feature>
<proteinExistence type="predicted"/>
<feature type="non-terminal residue" evidence="2">
    <location>
        <position position="405"/>
    </location>
</feature>
<dbReference type="EMBL" id="CAXITT010000209">
    <property type="protein sequence ID" value="CAL1535716.1"/>
    <property type="molecule type" value="Genomic_DNA"/>
</dbReference>
<name>A0AAV2HUE6_LYMST</name>
<dbReference type="PANTHER" id="PTHR31511:SF12">
    <property type="entry name" value="RHO TERMINATION FACTOR N-TERMINAL DOMAIN-CONTAINING PROTEIN"/>
    <property type="match status" value="1"/>
</dbReference>
<reference evidence="2 3" key="1">
    <citation type="submission" date="2024-04" db="EMBL/GenBank/DDBJ databases">
        <authorList>
            <consortium name="Genoscope - CEA"/>
            <person name="William W."/>
        </authorList>
    </citation>
    <scope>NUCLEOTIDE SEQUENCE [LARGE SCALE GENOMIC DNA]</scope>
</reference>
<dbReference type="AlphaFoldDB" id="A0AAV2HUE6"/>
<dbReference type="Proteomes" id="UP001497497">
    <property type="component" value="Unassembled WGS sequence"/>
</dbReference>
<evidence type="ECO:0000256" key="1">
    <source>
        <dbReference type="SAM" id="MobiDB-lite"/>
    </source>
</evidence>
<comment type="caution">
    <text evidence="2">The sequence shown here is derived from an EMBL/GenBank/DDBJ whole genome shotgun (WGS) entry which is preliminary data.</text>
</comment>
<evidence type="ECO:0000313" key="2">
    <source>
        <dbReference type="EMBL" id="CAL1535716.1"/>
    </source>
</evidence>
<dbReference type="PANTHER" id="PTHR31511">
    <property type="entry name" value="PROTEIN CBG23764"/>
    <property type="match status" value="1"/>
</dbReference>